<sequence>METFRSDLSRPILPSKLSSCLATISSVPPTLNPLASPRPDEIAFSITNVQALMPGTECTRPRDPQETMTPAKTSFPKPSGTIVVDKLLFTSANEQADPPTVTSSSST</sequence>
<protein>
    <submittedName>
        <fullName evidence="1">Uncharacterized protein</fullName>
    </submittedName>
</protein>
<evidence type="ECO:0000313" key="2">
    <source>
        <dbReference type="Proteomes" id="UP001153331"/>
    </source>
</evidence>
<gene>
    <name evidence="1" type="ORF">OPT61_g2782</name>
</gene>
<keyword evidence="2" id="KW-1185">Reference proteome</keyword>
<organism evidence="1 2">
    <name type="scientific">Boeremia exigua</name>
    <dbReference type="NCBI Taxonomy" id="749465"/>
    <lineage>
        <taxon>Eukaryota</taxon>
        <taxon>Fungi</taxon>
        <taxon>Dikarya</taxon>
        <taxon>Ascomycota</taxon>
        <taxon>Pezizomycotina</taxon>
        <taxon>Dothideomycetes</taxon>
        <taxon>Pleosporomycetidae</taxon>
        <taxon>Pleosporales</taxon>
        <taxon>Pleosporineae</taxon>
        <taxon>Didymellaceae</taxon>
        <taxon>Boeremia</taxon>
    </lineage>
</organism>
<accession>A0ACC2IKA3</accession>
<proteinExistence type="predicted"/>
<reference evidence="1" key="1">
    <citation type="submission" date="2022-11" db="EMBL/GenBank/DDBJ databases">
        <title>Genome Sequence of Boeremia exigua.</title>
        <authorList>
            <person name="Buettner E."/>
        </authorList>
    </citation>
    <scope>NUCLEOTIDE SEQUENCE</scope>
    <source>
        <strain evidence="1">CU02</strain>
    </source>
</reference>
<comment type="caution">
    <text evidence="1">The sequence shown here is derived from an EMBL/GenBank/DDBJ whole genome shotgun (WGS) entry which is preliminary data.</text>
</comment>
<evidence type="ECO:0000313" key="1">
    <source>
        <dbReference type="EMBL" id="KAJ8115611.1"/>
    </source>
</evidence>
<name>A0ACC2IKA3_9PLEO</name>
<dbReference type="Proteomes" id="UP001153331">
    <property type="component" value="Unassembled WGS sequence"/>
</dbReference>
<dbReference type="EMBL" id="JAPHNI010000131">
    <property type="protein sequence ID" value="KAJ8115611.1"/>
    <property type="molecule type" value="Genomic_DNA"/>
</dbReference>